<dbReference type="GO" id="GO:0016616">
    <property type="term" value="F:oxidoreductase activity, acting on the CH-OH group of donors, NAD or NADP as acceptor"/>
    <property type="evidence" value="ECO:0007669"/>
    <property type="project" value="InterPro"/>
</dbReference>
<dbReference type="Proteomes" id="UP000645555">
    <property type="component" value="Unassembled WGS sequence"/>
</dbReference>
<proteinExistence type="inferred from homology"/>
<protein>
    <recommendedName>
        <fullName evidence="10">D-3-phosphoglycerate dehydrogenase</fullName>
    </recommendedName>
</protein>
<dbReference type="CDD" id="cd12172">
    <property type="entry name" value="PGDH_like_2"/>
    <property type="match status" value="1"/>
</dbReference>
<dbReference type="PROSITE" id="PS00671">
    <property type="entry name" value="D_2_HYDROXYACID_DH_3"/>
    <property type="match status" value="1"/>
</dbReference>
<evidence type="ECO:0000313" key="8">
    <source>
        <dbReference type="EMBL" id="GGX63726.1"/>
    </source>
</evidence>
<evidence type="ECO:0000313" key="9">
    <source>
        <dbReference type="Proteomes" id="UP000645555"/>
    </source>
</evidence>
<gene>
    <name evidence="8" type="ORF">GCM10010515_34290</name>
</gene>
<dbReference type="InterPro" id="IPR006139">
    <property type="entry name" value="D-isomer_2_OHA_DH_cat_dom"/>
</dbReference>
<evidence type="ECO:0000256" key="5">
    <source>
        <dbReference type="SAM" id="MobiDB-lite"/>
    </source>
</evidence>
<keyword evidence="9" id="KW-1185">Reference proteome</keyword>
<keyword evidence="3" id="KW-0520">NAD</keyword>
<dbReference type="InterPro" id="IPR029753">
    <property type="entry name" value="D-isomer_DH_CS"/>
</dbReference>
<sequence length="375" mass="38761">MTAGPAPSGADSTDAHSAGRDSPDRHSAGTESPTAGTDSAARKRPHEPGRREPEEGRTGKNVPRVLITTDYLRPGDEVDARLRAAGLETVHAPMTGRRDPEELVSVLDGIDAALVAHEPLTADVLSRAGQLRVVVRTGVGYDSVDVEAARRLGISVSNLPGINANAVAEYTLGLLLASARRLVESAAGVAGGGWPREDGRELRGSTLGLVGYGAAARAVVPLARAFGMDVVCTTGVPQSRRADPGVRFVPFDELLAVSDHVSIHTALTDRTRGLFDASAFARMKPGAVLVNTARGAVVDERALADAVRTGAIAGAALDVVGEEPLPADSALRDVEGITVYSHLAGQTAEARRAAGLAGAAELVAALEGRPRFPVT</sequence>
<dbReference type="EMBL" id="BMWD01000010">
    <property type="protein sequence ID" value="GGX63726.1"/>
    <property type="molecule type" value="Genomic_DNA"/>
</dbReference>
<comment type="similarity">
    <text evidence="1 4">Belongs to the D-isomer specific 2-hydroxyacid dehydrogenase family.</text>
</comment>
<name>A0A918KHG7_9ACTN</name>
<evidence type="ECO:0000256" key="4">
    <source>
        <dbReference type="RuleBase" id="RU003719"/>
    </source>
</evidence>
<feature type="domain" description="D-isomer specific 2-hydroxyacid dehydrogenase catalytic" evidence="6">
    <location>
        <begin position="94"/>
        <end position="371"/>
    </location>
</feature>
<feature type="region of interest" description="Disordered" evidence="5">
    <location>
        <begin position="1"/>
        <end position="64"/>
    </location>
</feature>
<evidence type="ECO:0008006" key="10">
    <source>
        <dbReference type="Google" id="ProtNLM"/>
    </source>
</evidence>
<dbReference type="InterPro" id="IPR050857">
    <property type="entry name" value="D-2-hydroxyacid_DH"/>
</dbReference>
<dbReference type="GO" id="GO:0051287">
    <property type="term" value="F:NAD binding"/>
    <property type="evidence" value="ECO:0007669"/>
    <property type="project" value="InterPro"/>
</dbReference>
<evidence type="ECO:0000256" key="1">
    <source>
        <dbReference type="ARBA" id="ARBA00005854"/>
    </source>
</evidence>
<reference evidence="8" key="1">
    <citation type="journal article" date="2014" name="Int. J. Syst. Evol. Microbiol.">
        <title>Complete genome sequence of Corynebacterium casei LMG S-19264T (=DSM 44701T), isolated from a smear-ripened cheese.</title>
        <authorList>
            <consortium name="US DOE Joint Genome Institute (JGI-PGF)"/>
            <person name="Walter F."/>
            <person name="Albersmeier A."/>
            <person name="Kalinowski J."/>
            <person name="Ruckert C."/>
        </authorList>
    </citation>
    <scope>NUCLEOTIDE SEQUENCE</scope>
    <source>
        <strain evidence="8">JCM 4956</strain>
    </source>
</reference>
<dbReference type="AlphaFoldDB" id="A0A918KHG7"/>
<evidence type="ECO:0000256" key="2">
    <source>
        <dbReference type="ARBA" id="ARBA00023002"/>
    </source>
</evidence>
<dbReference type="InterPro" id="IPR036291">
    <property type="entry name" value="NAD(P)-bd_dom_sf"/>
</dbReference>
<reference evidence="8" key="2">
    <citation type="submission" date="2020-09" db="EMBL/GenBank/DDBJ databases">
        <authorList>
            <person name="Sun Q."/>
            <person name="Ohkuma M."/>
        </authorList>
    </citation>
    <scope>NUCLEOTIDE SEQUENCE</scope>
    <source>
        <strain evidence="8">JCM 4956</strain>
    </source>
</reference>
<dbReference type="SUPFAM" id="SSF51735">
    <property type="entry name" value="NAD(P)-binding Rossmann-fold domains"/>
    <property type="match status" value="1"/>
</dbReference>
<feature type="domain" description="D-isomer specific 2-hydroxyacid dehydrogenase NAD-binding" evidence="7">
    <location>
        <begin position="172"/>
        <end position="344"/>
    </location>
</feature>
<accession>A0A918KHG7</accession>
<dbReference type="PANTHER" id="PTHR42789:SF1">
    <property type="entry name" value="D-ISOMER SPECIFIC 2-HYDROXYACID DEHYDROGENASE FAMILY PROTEIN (AFU_ORTHOLOGUE AFUA_6G10090)"/>
    <property type="match status" value="1"/>
</dbReference>
<feature type="compositionally biased region" description="Basic and acidic residues" evidence="5">
    <location>
        <begin position="46"/>
        <end position="58"/>
    </location>
</feature>
<dbReference type="Pfam" id="PF02826">
    <property type="entry name" value="2-Hacid_dh_C"/>
    <property type="match status" value="1"/>
</dbReference>
<evidence type="ECO:0000256" key="3">
    <source>
        <dbReference type="ARBA" id="ARBA00023027"/>
    </source>
</evidence>
<dbReference type="InterPro" id="IPR006140">
    <property type="entry name" value="D-isomer_DH_NAD-bd"/>
</dbReference>
<comment type="caution">
    <text evidence="8">The sequence shown here is derived from an EMBL/GenBank/DDBJ whole genome shotgun (WGS) entry which is preliminary data.</text>
</comment>
<dbReference type="Pfam" id="PF00389">
    <property type="entry name" value="2-Hacid_dh"/>
    <property type="match status" value="1"/>
</dbReference>
<dbReference type="SUPFAM" id="SSF52283">
    <property type="entry name" value="Formate/glycerate dehydrogenase catalytic domain-like"/>
    <property type="match status" value="1"/>
</dbReference>
<dbReference type="Gene3D" id="3.40.50.720">
    <property type="entry name" value="NAD(P)-binding Rossmann-like Domain"/>
    <property type="match status" value="2"/>
</dbReference>
<keyword evidence="2 4" id="KW-0560">Oxidoreductase</keyword>
<evidence type="ECO:0000259" key="6">
    <source>
        <dbReference type="Pfam" id="PF00389"/>
    </source>
</evidence>
<evidence type="ECO:0000259" key="7">
    <source>
        <dbReference type="Pfam" id="PF02826"/>
    </source>
</evidence>
<feature type="compositionally biased region" description="Basic and acidic residues" evidence="5">
    <location>
        <begin position="13"/>
        <end position="28"/>
    </location>
</feature>
<dbReference type="PANTHER" id="PTHR42789">
    <property type="entry name" value="D-ISOMER SPECIFIC 2-HYDROXYACID DEHYDROGENASE FAMILY PROTEIN (AFU_ORTHOLOGUE AFUA_6G10090)"/>
    <property type="match status" value="1"/>
</dbReference>
<organism evidence="8 9">
    <name type="scientific">Streptomyces fructofermentans</name>
    <dbReference type="NCBI Taxonomy" id="152141"/>
    <lineage>
        <taxon>Bacteria</taxon>
        <taxon>Bacillati</taxon>
        <taxon>Actinomycetota</taxon>
        <taxon>Actinomycetes</taxon>
        <taxon>Kitasatosporales</taxon>
        <taxon>Streptomycetaceae</taxon>
        <taxon>Streptomyces</taxon>
    </lineage>
</organism>